<dbReference type="EMBL" id="JAVDBT010000015">
    <property type="protein sequence ID" value="MDQ2067637.1"/>
    <property type="molecule type" value="Genomic_DNA"/>
</dbReference>
<evidence type="ECO:0000256" key="2">
    <source>
        <dbReference type="ARBA" id="ARBA00005695"/>
    </source>
</evidence>
<dbReference type="Gene3D" id="3.10.105.10">
    <property type="entry name" value="Dipeptide-binding Protein, Domain 3"/>
    <property type="match status" value="1"/>
</dbReference>
<keyword evidence="7" id="KW-1185">Reference proteome</keyword>
<reference evidence="6 7" key="1">
    <citation type="submission" date="2023-08" db="EMBL/GenBank/DDBJ databases">
        <title>Characterization of two Paracoccaceae strains isolated from Phycosphere and proposal of Xinfangfangia lacusdiani sp. nov.</title>
        <authorList>
            <person name="Deng Y."/>
            <person name="Zhang Y.Q."/>
        </authorList>
    </citation>
    <scope>NUCLEOTIDE SEQUENCE [LARGE SCALE GENOMIC DNA]</scope>
    <source>
        <strain evidence="6 7">CPCC 101601</strain>
    </source>
</reference>
<comment type="similarity">
    <text evidence="2">Belongs to the bacterial solute-binding protein 5 family.</text>
</comment>
<dbReference type="PANTHER" id="PTHR30290:SF9">
    <property type="entry name" value="OLIGOPEPTIDE-BINDING PROTEIN APPA"/>
    <property type="match status" value="1"/>
</dbReference>
<protein>
    <submittedName>
        <fullName evidence="6">ABC transporter substrate-binding protein</fullName>
    </submittedName>
</protein>
<dbReference type="PROSITE" id="PS51318">
    <property type="entry name" value="TAT"/>
    <property type="match status" value="1"/>
</dbReference>
<sequence length="521" mass="57507">MKNNETKGFAVNRRQLLVGTGALSLSSLLFPRNASAATGGILRVRSYSDLQVLDPAFMMSQSDQDIMQAIFTKLVARPAGDEWTWAPGDVESIEQLDEKTIAFKLRDQLGFTDGFGQVTADDVKFSFERIADPATGSAYAGDWAVLKEVEVKDTLSGVIHLTGPFAPLWTTTLPGSSGLIVSRKALAEVGGKITTKPVGQSGPYIMKEWQPKQRTVLVKNPDWKYEQGAYDEIHILPIEDEKTAEMGYEAGDLDYTWTAVSSIKRLKENPPADTTVIEKPSLAFVWLGMKNTTAPLDNQNVRRAIQHAIDTAAVVDAAYYGAASTATGIIAPGLSGHRDANLFAYDPDKARELLAAEGAEGITVTLDILNKTERLTAAQVIQANLADVGINCEIRQHDSGTFWNLGGAEADPNFPLQLYLSRFSMYPDPSWATAWFTTEQIGQWNWEHFSSEEFDELNKAGQLELDEAKRDEMYKRMQDIMEESGQYVFLTHEVVGVEYRNSVAPAIMPNAMPLFDKFKPA</sequence>
<dbReference type="SUPFAM" id="SSF53850">
    <property type="entry name" value="Periplasmic binding protein-like II"/>
    <property type="match status" value="1"/>
</dbReference>
<evidence type="ECO:0000313" key="6">
    <source>
        <dbReference type="EMBL" id="MDQ2067637.1"/>
    </source>
</evidence>
<organism evidence="6 7">
    <name type="scientific">Pseudogemmobacter lacusdianii</name>
    <dbReference type="NCBI Taxonomy" id="3069608"/>
    <lineage>
        <taxon>Bacteria</taxon>
        <taxon>Pseudomonadati</taxon>
        <taxon>Pseudomonadota</taxon>
        <taxon>Alphaproteobacteria</taxon>
        <taxon>Rhodobacterales</taxon>
        <taxon>Paracoccaceae</taxon>
        <taxon>Pseudogemmobacter</taxon>
    </lineage>
</organism>
<comment type="caution">
    <text evidence="6">The sequence shown here is derived from an EMBL/GenBank/DDBJ whole genome shotgun (WGS) entry which is preliminary data.</text>
</comment>
<dbReference type="InterPro" id="IPR039424">
    <property type="entry name" value="SBP_5"/>
</dbReference>
<keyword evidence="4" id="KW-0732">Signal</keyword>
<dbReference type="Gene3D" id="3.40.190.10">
    <property type="entry name" value="Periplasmic binding protein-like II"/>
    <property type="match status" value="1"/>
</dbReference>
<proteinExistence type="inferred from homology"/>
<evidence type="ECO:0000256" key="1">
    <source>
        <dbReference type="ARBA" id="ARBA00004418"/>
    </source>
</evidence>
<dbReference type="InterPro" id="IPR006311">
    <property type="entry name" value="TAT_signal"/>
</dbReference>
<name>A0ABU0W0Y1_9RHOB</name>
<dbReference type="PIRSF" id="PIRSF002741">
    <property type="entry name" value="MppA"/>
    <property type="match status" value="1"/>
</dbReference>
<dbReference type="RefSeq" id="WP_306681345.1">
    <property type="nucleotide sequence ID" value="NZ_JAVDBT010000015.1"/>
</dbReference>
<evidence type="ECO:0000259" key="5">
    <source>
        <dbReference type="Pfam" id="PF00496"/>
    </source>
</evidence>
<dbReference type="Pfam" id="PF00496">
    <property type="entry name" value="SBP_bac_5"/>
    <property type="match status" value="1"/>
</dbReference>
<dbReference type="InterPro" id="IPR030678">
    <property type="entry name" value="Peptide/Ni-bd"/>
</dbReference>
<keyword evidence="3" id="KW-0813">Transport</keyword>
<accession>A0ABU0W0Y1</accession>
<dbReference type="PANTHER" id="PTHR30290">
    <property type="entry name" value="PERIPLASMIC BINDING COMPONENT OF ABC TRANSPORTER"/>
    <property type="match status" value="1"/>
</dbReference>
<gene>
    <name evidence="6" type="ORF">Q9295_14765</name>
</gene>
<evidence type="ECO:0000313" key="7">
    <source>
        <dbReference type="Proteomes" id="UP001239680"/>
    </source>
</evidence>
<evidence type="ECO:0000256" key="4">
    <source>
        <dbReference type="ARBA" id="ARBA00022729"/>
    </source>
</evidence>
<dbReference type="Proteomes" id="UP001239680">
    <property type="component" value="Unassembled WGS sequence"/>
</dbReference>
<dbReference type="InterPro" id="IPR000914">
    <property type="entry name" value="SBP_5_dom"/>
</dbReference>
<comment type="subcellular location">
    <subcellularLocation>
        <location evidence="1">Periplasm</location>
    </subcellularLocation>
</comment>
<feature type="domain" description="Solute-binding protein family 5" evidence="5">
    <location>
        <begin position="95"/>
        <end position="440"/>
    </location>
</feature>
<dbReference type="Gene3D" id="3.90.76.10">
    <property type="entry name" value="Dipeptide-binding Protein, Domain 1"/>
    <property type="match status" value="1"/>
</dbReference>
<evidence type="ECO:0000256" key="3">
    <source>
        <dbReference type="ARBA" id="ARBA00022448"/>
    </source>
</evidence>